<reference evidence="1 2" key="1">
    <citation type="journal article" date="2013" name="Genome Announc.">
        <title>Complete Genome Sequence of Glaciecola psychrophila Strain 170T.</title>
        <authorList>
            <person name="Yin J."/>
            <person name="Chen J."/>
            <person name="Liu G."/>
            <person name="Yu Y."/>
            <person name="Song L."/>
            <person name="Wang X."/>
            <person name="Qu X."/>
        </authorList>
    </citation>
    <scope>NUCLEOTIDE SEQUENCE [LARGE SCALE GENOMIC DNA]</scope>
    <source>
        <strain evidence="1 2">170</strain>
    </source>
</reference>
<dbReference type="EMBL" id="CP003837">
    <property type="protein sequence ID" value="AGH45957.1"/>
    <property type="molecule type" value="Genomic_DNA"/>
</dbReference>
<organism evidence="1 2">
    <name type="scientific">Paraglaciecola psychrophila 170</name>
    <dbReference type="NCBI Taxonomy" id="1129794"/>
    <lineage>
        <taxon>Bacteria</taxon>
        <taxon>Pseudomonadati</taxon>
        <taxon>Pseudomonadota</taxon>
        <taxon>Gammaproteobacteria</taxon>
        <taxon>Alteromonadales</taxon>
        <taxon>Alteromonadaceae</taxon>
        <taxon>Paraglaciecola</taxon>
    </lineage>
</organism>
<dbReference type="Proteomes" id="UP000011864">
    <property type="component" value="Chromosome"/>
</dbReference>
<dbReference type="KEGG" id="gps:C427_3852"/>
<dbReference type="HOGENOM" id="CLU_3293780_0_0_6"/>
<evidence type="ECO:0000313" key="1">
    <source>
        <dbReference type="EMBL" id="AGH45957.1"/>
    </source>
</evidence>
<dbReference type="PATRIC" id="fig|1129794.4.peg.3837"/>
<keyword evidence="2" id="KW-1185">Reference proteome</keyword>
<sequence length="40" mass="4779">MPALAQVPGDLEIYRIPKFLLDYYSINQKTMSVGWRWDFD</sequence>
<gene>
    <name evidence="1" type="ORF">C427_3852</name>
</gene>
<name>K7AXI9_9ALTE</name>
<protein>
    <submittedName>
        <fullName evidence="1">Uncharacterized protein</fullName>
    </submittedName>
</protein>
<dbReference type="AlphaFoldDB" id="K7AXI9"/>
<accession>K7AXI9</accession>
<evidence type="ECO:0000313" key="2">
    <source>
        <dbReference type="Proteomes" id="UP000011864"/>
    </source>
</evidence>
<proteinExistence type="predicted"/>